<organism evidence="1 2">
    <name type="scientific">Thanatephorus cucumeris (strain AG1-IB / isolate 7/3/14)</name>
    <name type="common">Lettuce bottom rot fungus</name>
    <name type="synonym">Rhizoctonia solani</name>
    <dbReference type="NCBI Taxonomy" id="1108050"/>
    <lineage>
        <taxon>Eukaryota</taxon>
        <taxon>Fungi</taxon>
        <taxon>Dikarya</taxon>
        <taxon>Basidiomycota</taxon>
        <taxon>Agaricomycotina</taxon>
        <taxon>Agaricomycetes</taxon>
        <taxon>Cantharellales</taxon>
        <taxon>Ceratobasidiaceae</taxon>
        <taxon>Rhizoctonia</taxon>
        <taxon>Rhizoctonia solani AG-1</taxon>
    </lineage>
</organism>
<keyword evidence="2" id="KW-1185">Reference proteome</keyword>
<name>A0A0B7FSE4_THACB</name>
<proteinExistence type="predicted"/>
<gene>
    <name evidence="1" type="ORF">RSOLAG1IB_12384</name>
</gene>
<dbReference type="EMBL" id="LN679594">
    <property type="protein sequence ID" value="CEL60575.1"/>
    <property type="molecule type" value="Genomic_DNA"/>
</dbReference>
<dbReference type="STRING" id="1108050.A0A0B7FSE4"/>
<dbReference type="Proteomes" id="UP000059188">
    <property type="component" value="Unassembled WGS sequence"/>
</dbReference>
<dbReference type="OrthoDB" id="5396786at2759"/>
<protein>
    <submittedName>
        <fullName evidence="1">Uncharacterized protein</fullName>
    </submittedName>
</protein>
<dbReference type="AlphaFoldDB" id="A0A0B7FSE4"/>
<evidence type="ECO:0000313" key="2">
    <source>
        <dbReference type="Proteomes" id="UP000059188"/>
    </source>
</evidence>
<sequence length="198" mass="22285">MIPIVSTPASTDPDSKSRSVLFNLLTQMILKVQPVHAFKFVRDLASEECPYLNMRSSAIGLLRRLVVRAFNRSLQAEDDPFASRLLLEEYKPILFQSPILEKKEAGPESIDAQEMNRLVEILGFFYVLLARDKNNLTGVRDTKGTQELRDRIVGPLKAISSELESTSEDPSVLFSVRSISVSLERIEEMVSGIEDRSI</sequence>
<evidence type="ECO:0000313" key="1">
    <source>
        <dbReference type="EMBL" id="CEL60575.1"/>
    </source>
</evidence>
<dbReference type="Pfam" id="PF08568">
    <property type="entry name" value="Kinetochor_Ybp2"/>
    <property type="match status" value="1"/>
</dbReference>
<accession>A0A0B7FSE4</accession>
<dbReference type="InterPro" id="IPR013877">
    <property type="entry name" value="YAP-bd/ALF4/Glomulin"/>
</dbReference>
<reference evidence="1 2" key="1">
    <citation type="submission" date="2014-11" db="EMBL/GenBank/DDBJ databases">
        <authorList>
            <person name="Wibberg Daniel"/>
        </authorList>
    </citation>
    <scope>NUCLEOTIDE SEQUENCE [LARGE SCALE GENOMIC DNA]</scope>
    <source>
        <strain evidence="1">Rhizoctonia solani AG1-IB 7/3/14</strain>
    </source>
</reference>